<evidence type="ECO:0000313" key="2">
    <source>
        <dbReference type="EMBL" id="CAD9349733.1"/>
    </source>
</evidence>
<reference evidence="2" key="1">
    <citation type="submission" date="2021-01" db="EMBL/GenBank/DDBJ databases">
        <authorList>
            <person name="Corre E."/>
            <person name="Pelletier E."/>
            <person name="Niang G."/>
            <person name="Scheremetjew M."/>
            <person name="Finn R."/>
            <person name="Kale V."/>
            <person name="Holt S."/>
            <person name="Cochrane G."/>
            <person name="Meng A."/>
            <person name="Brown T."/>
            <person name="Cohen L."/>
        </authorList>
    </citation>
    <scope>NUCLEOTIDE SEQUENCE</scope>
    <source>
        <strain evidence="2">Pop2</strain>
    </source>
</reference>
<organism evidence="2">
    <name type="scientific">Ditylum brightwellii</name>
    <dbReference type="NCBI Taxonomy" id="49249"/>
    <lineage>
        <taxon>Eukaryota</taxon>
        <taxon>Sar</taxon>
        <taxon>Stramenopiles</taxon>
        <taxon>Ochrophyta</taxon>
        <taxon>Bacillariophyta</taxon>
        <taxon>Mediophyceae</taxon>
        <taxon>Lithodesmiophycidae</taxon>
        <taxon>Lithodesmiales</taxon>
        <taxon>Lithodesmiaceae</taxon>
        <taxon>Ditylum</taxon>
    </lineage>
</organism>
<dbReference type="AlphaFoldDB" id="A0A7S2ERA3"/>
<proteinExistence type="predicted"/>
<dbReference type="PANTHER" id="PTHR47909:SF2">
    <property type="entry name" value="GPI INOSITOL-DEACYLASE"/>
    <property type="match status" value="1"/>
</dbReference>
<evidence type="ECO:0000256" key="1">
    <source>
        <dbReference type="SAM" id="SignalP"/>
    </source>
</evidence>
<feature type="chain" id="PRO_5031093360" description="GPI inositol-deacylase" evidence="1">
    <location>
        <begin position="20"/>
        <end position="363"/>
    </location>
</feature>
<name>A0A7S2ERA3_9STRA</name>
<accession>A0A7S2ERA3</accession>
<dbReference type="Gene3D" id="3.40.50.1820">
    <property type="entry name" value="alpha/beta hydrolase"/>
    <property type="match status" value="1"/>
</dbReference>
<dbReference type="PANTHER" id="PTHR47909">
    <property type="entry name" value="ALPHA/BETA-HYDROLASES SUPERFAMILY PROTEIN"/>
    <property type="match status" value="1"/>
</dbReference>
<evidence type="ECO:0008006" key="3">
    <source>
        <dbReference type="Google" id="ProtNLM"/>
    </source>
</evidence>
<dbReference type="EMBL" id="HBGN01032641">
    <property type="protein sequence ID" value="CAD9349733.1"/>
    <property type="molecule type" value="Transcribed_RNA"/>
</dbReference>
<feature type="signal peptide" evidence="1">
    <location>
        <begin position="1"/>
        <end position="19"/>
    </location>
</feature>
<keyword evidence="1" id="KW-0732">Signal</keyword>
<dbReference type="InterPro" id="IPR029058">
    <property type="entry name" value="AB_hydrolase_fold"/>
</dbReference>
<sequence>MTTTTLTLLFLLLLSSTNAFNNFASLLNPTKTKVPDTTTTPPPPPTITTPIVICPGFFNDEIDYVEPLKQPREIGFVSALERRGFTNISIVNIKRSDWVRVAGGLLDPNFYFNKALPTGGGYGWYIARLKATIDAAYEESGGEKVLVIGHSAGGWLARAAMANGVWNESEGVKTADRVRCLTTVGAIHRPPVDLNSCATKGALAFTDREYPGVFLKEDGISYVTVGGDAVVGINSKLTDKINDDREEADEVYKVRGEGSSAKVAYDSYEIVSGQNGGVTGDGVVPLEWTKLEGARNIVLEGVLHSINEAGTTVATDRWYGSEGVIDRWLPVVLEEAGLVEKKNTGKSGGLFGGFMNDLFKFDS</sequence>
<protein>
    <recommendedName>
        <fullName evidence="3">GPI inositol-deacylase</fullName>
    </recommendedName>
</protein>
<dbReference type="SUPFAM" id="SSF53474">
    <property type="entry name" value="alpha/beta-Hydrolases"/>
    <property type="match status" value="1"/>
</dbReference>
<gene>
    <name evidence="2" type="ORF">DBRI1063_LOCUS21098</name>
</gene>